<sequence>MESDGERRNGVSALSLKEAHVIIKEMIATFDTESNRKRLAEAILAAKHNPDDIILKATVVAIDIASTAMIRAGLESSVDTFIELMTTVAELAARDEELAFHVYILKCKFLPYPPDERLSPGPKRKFNSSKHALTFANRITAIGASANDTISSSSFASSPPRRVGGAFQLPPLQTS</sequence>
<evidence type="ECO:0000313" key="2">
    <source>
        <dbReference type="EMBL" id="CAE0374045.1"/>
    </source>
</evidence>
<dbReference type="AlphaFoldDB" id="A0A7S3NPQ3"/>
<accession>A0A7S3NPQ3</accession>
<protein>
    <submittedName>
        <fullName evidence="2">Uncharacterized protein</fullName>
    </submittedName>
</protein>
<gene>
    <name evidence="2" type="ORF">ALAG00032_LOCUS14848</name>
</gene>
<name>A0A7S3NPQ3_9STRA</name>
<dbReference type="EMBL" id="HBIJ01022697">
    <property type="protein sequence ID" value="CAE0374045.1"/>
    <property type="molecule type" value="Transcribed_RNA"/>
</dbReference>
<organism evidence="2">
    <name type="scientific">Aureoumbra lagunensis</name>
    <dbReference type="NCBI Taxonomy" id="44058"/>
    <lineage>
        <taxon>Eukaryota</taxon>
        <taxon>Sar</taxon>
        <taxon>Stramenopiles</taxon>
        <taxon>Ochrophyta</taxon>
        <taxon>Pelagophyceae</taxon>
        <taxon>Pelagomonadales</taxon>
        <taxon>Aureoumbra</taxon>
    </lineage>
</organism>
<evidence type="ECO:0000256" key="1">
    <source>
        <dbReference type="SAM" id="MobiDB-lite"/>
    </source>
</evidence>
<reference evidence="2" key="1">
    <citation type="submission" date="2021-01" db="EMBL/GenBank/DDBJ databases">
        <authorList>
            <person name="Corre E."/>
            <person name="Pelletier E."/>
            <person name="Niang G."/>
            <person name="Scheremetjew M."/>
            <person name="Finn R."/>
            <person name="Kale V."/>
            <person name="Holt S."/>
            <person name="Cochrane G."/>
            <person name="Meng A."/>
            <person name="Brown T."/>
            <person name="Cohen L."/>
        </authorList>
    </citation>
    <scope>NUCLEOTIDE SEQUENCE</scope>
    <source>
        <strain evidence="2">CCMP1510</strain>
    </source>
</reference>
<feature type="region of interest" description="Disordered" evidence="1">
    <location>
        <begin position="150"/>
        <end position="175"/>
    </location>
</feature>
<proteinExistence type="predicted"/>